<dbReference type="InterPro" id="IPR011608">
    <property type="entry name" value="PRD"/>
</dbReference>
<dbReference type="Gene3D" id="1.10.1790.10">
    <property type="entry name" value="PRD domain"/>
    <property type="match status" value="1"/>
</dbReference>
<feature type="domain" description="Sigma-54 factor interaction" evidence="4">
    <location>
        <begin position="76"/>
        <end position="310"/>
    </location>
</feature>
<dbReference type="InterPro" id="IPR003593">
    <property type="entry name" value="AAA+_ATPase"/>
</dbReference>
<dbReference type="Pfam" id="PF00158">
    <property type="entry name" value="Sigma54_activat"/>
    <property type="match status" value="1"/>
</dbReference>
<dbReference type="OrthoDB" id="9771372at2"/>
<keyword evidence="2" id="KW-0547">Nucleotide-binding</keyword>
<dbReference type="Gene3D" id="3.40.50.510">
    <property type="entry name" value="Phosphotransferase system, mannose-type IIA component"/>
    <property type="match status" value="1"/>
</dbReference>
<keyword evidence="3" id="KW-0067">ATP-binding</keyword>
<proteinExistence type="predicted"/>
<evidence type="ECO:0000313" key="8">
    <source>
        <dbReference type="Proteomes" id="UP000287857"/>
    </source>
</evidence>
<dbReference type="InterPro" id="IPR002078">
    <property type="entry name" value="Sigma_54_int"/>
</dbReference>
<sequence>MKIKMKEAVLGYIEEDLEKATFAAQEIATHFGIKRSVASHYLNQLFSERKLSKNDTVRPVLFQLAKNEATDYFSTFIGFDKSLKSTINKCKAAVMYPPNGLPLIIKGNSGVGKSYLAKLIYHYALDREVIKQKAKFVVVNCADYANNPELLSAVLFGYKKGAFTGAEKDTEGMLSSADGGYLFLDEVHNLSSENQEKLFLLMDSHKYRKLGESEKWESANVRLILATTENTNNALLTTFRRRIPAEITLPDYNNRSTSEKIQLLFGFLSAEATEIASKIFCPIPLFTHFLSKSFEGNIGELKNEIKLLCAEGYIQNSKKEAIYLGNPSDSGFWIEPGIPFDSNQFFYEALTTINLRGLFQNSDSIKEKMSQLDNEINQKCQNISGYDYFKDDEFQVLRTYVLDCISTTIMNAGKGAIEEIAEALSIFILFIDAVDEIDRSFLFSHLRKFSSQNEKYLLLAKKICTDIEIEGSKKDLLLRWTVFLVTKYYENLPETHCLIVMHGGQTATALASETNKLLGNYVYDGFNMPIDGKTEDVIALINNFCQNIDTSKGLIVLVDMGSLEQMYEKIESNVIGDLVILNNVSTGLAIECGMQVCQKKPVSYFHQMDFDPYKVKVQYYKGLSQKKNIIVSCLSGQGISEKVKEILSNYLAEQLEVLTFDLNALKKIADEKDQVIFKDTVFVLSSIDLCIEGVECLNLEEVINGNQTLEKLEDYLAADQCERCLNELIKLFTIEGASMKLRFLDSKKVFNDIEKVLYEYEKYYQIKIPSFLRINLFLHLSSMIERIMIGDGAVDANLMIEQETFAEFLQISQKIFSEIRMIYCIEIPKGEYELIFMIFEQTFFTI</sequence>
<dbReference type="GO" id="GO:0006355">
    <property type="term" value="P:regulation of DNA-templated transcription"/>
    <property type="evidence" value="ECO:0007669"/>
    <property type="project" value="InterPro"/>
</dbReference>
<evidence type="ECO:0000259" key="6">
    <source>
        <dbReference type="PROSITE" id="PS51372"/>
    </source>
</evidence>
<dbReference type="Gene3D" id="3.40.50.300">
    <property type="entry name" value="P-loop containing nucleotide triphosphate hydrolases"/>
    <property type="match status" value="1"/>
</dbReference>
<evidence type="ECO:0000256" key="3">
    <source>
        <dbReference type="ARBA" id="ARBA00022840"/>
    </source>
</evidence>
<dbReference type="SUPFAM" id="SSF52540">
    <property type="entry name" value="P-loop containing nucleoside triphosphate hydrolases"/>
    <property type="match status" value="1"/>
</dbReference>
<dbReference type="PROSITE" id="PS51096">
    <property type="entry name" value="PTS_EIIA_TYPE_4"/>
    <property type="match status" value="1"/>
</dbReference>
<dbReference type="PANTHER" id="PTHR32071">
    <property type="entry name" value="TRANSCRIPTIONAL REGULATORY PROTEIN"/>
    <property type="match status" value="1"/>
</dbReference>
<evidence type="ECO:0000256" key="2">
    <source>
        <dbReference type="ARBA" id="ARBA00022741"/>
    </source>
</evidence>
<dbReference type="Pfam" id="PF03610">
    <property type="entry name" value="EIIA-man"/>
    <property type="match status" value="1"/>
</dbReference>
<dbReference type="PROSITE" id="PS50045">
    <property type="entry name" value="SIGMA54_INTERACT_4"/>
    <property type="match status" value="1"/>
</dbReference>
<dbReference type="GO" id="GO:0016020">
    <property type="term" value="C:membrane"/>
    <property type="evidence" value="ECO:0007669"/>
    <property type="project" value="InterPro"/>
</dbReference>
<feature type="domain" description="PTS EIIA type-4" evidence="5">
    <location>
        <begin position="494"/>
        <end position="647"/>
    </location>
</feature>
<dbReference type="GO" id="GO:0009401">
    <property type="term" value="P:phosphoenolpyruvate-dependent sugar phosphotransferase system"/>
    <property type="evidence" value="ECO:0007669"/>
    <property type="project" value="InterPro"/>
</dbReference>
<protein>
    <submittedName>
        <fullName evidence="7">RNA polymerase subunit sigma-54</fullName>
    </submittedName>
</protein>
<keyword evidence="1" id="KW-0808">Transferase</keyword>
<dbReference type="GO" id="GO:0016740">
    <property type="term" value="F:transferase activity"/>
    <property type="evidence" value="ECO:0007669"/>
    <property type="project" value="UniProtKB-KW"/>
</dbReference>
<dbReference type="Pfam" id="PF00874">
    <property type="entry name" value="PRD"/>
    <property type="match status" value="1"/>
</dbReference>
<dbReference type="GO" id="GO:0005524">
    <property type="term" value="F:ATP binding"/>
    <property type="evidence" value="ECO:0007669"/>
    <property type="project" value="UniProtKB-KW"/>
</dbReference>
<dbReference type="SUPFAM" id="SSF53062">
    <property type="entry name" value="PTS system fructose IIA component-like"/>
    <property type="match status" value="1"/>
</dbReference>
<reference evidence="7 8" key="1">
    <citation type="submission" date="2017-05" db="EMBL/GenBank/DDBJ databases">
        <title>Vagococcus spp. assemblies.</title>
        <authorList>
            <person name="Gulvik C.A."/>
        </authorList>
    </citation>
    <scope>NUCLEOTIDE SEQUENCE [LARGE SCALE GENOMIC DNA]</scope>
    <source>
        <strain evidence="7 8">SS1995</strain>
    </source>
</reference>
<dbReference type="Proteomes" id="UP000287857">
    <property type="component" value="Unassembled WGS sequence"/>
</dbReference>
<feature type="domain" description="PRD" evidence="6">
    <location>
        <begin position="744"/>
        <end position="846"/>
    </location>
</feature>
<dbReference type="PANTHER" id="PTHR32071:SF38">
    <property type="entry name" value="PSP OPERON TRANSCRIPTIONAL ACTIVATOR"/>
    <property type="match status" value="1"/>
</dbReference>
<dbReference type="RefSeq" id="WP_125982920.1">
    <property type="nucleotide sequence ID" value="NZ_NGJS01000001.1"/>
</dbReference>
<accession>A0A430A2G5</accession>
<dbReference type="InterPro" id="IPR036634">
    <property type="entry name" value="PRD_sf"/>
</dbReference>
<keyword evidence="8" id="KW-1185">Reference proteome</keyword>
<evidence type="ECO:0000259" key="4">
    <source>
        <dbReference type="PROSITE" id="PS50045"/>
    </source>
</evidence>
<name>A0A430A2G5_9ENTE</name>
<dbReference type="SUPFAM" id="SSF63520">
    <property type="entry name" value="PTS-regulatory domain, PRD"/>
    <property type="match status" value="1"/>
</dbReference>
<dbReference type="AlphaFoldDB" id="A0A430A2G5"/>
<dbReference type="EMBL" id="NGJS01000001">
    <property type="protein sequence ID" value="RSU00602.1"/>
    <property type="molecule type" value="Genomic_DNA"/>
</dbReference>
<comment type="caution">
    <text evidence="7">The sequence shown here is derived from an EMBL/GenBank/DDBJ whole genome shotgun (WGS) entry which is preliminary data.</text>
</comment>
<evidence type="ECO:0000256" key="1">
    <source>
        <dbReference type="ARBA" id="ARBA00022679"/>
    </source>
</evidence>
<dbReference type="SMART" id="SM00382">
    <property type="entry name" value="AAA"/>
    <property type="match status" value="1"/>
</dbReference>
<dbReference type="InterPro" id="IPR036662">
    <property type="entry name" value="PTS_EIIA_man-typ_sf"/>
</dbReference>
<organism evidence="7 8">
    <name type="scientific">Vagococcus vulneris</name>
    <dbReference type="NCBI Taxonomy" id="1977869"/>
    <lineage>
        <taxon>Bacteria</taxon>
        <taxon>Bacillati</taxon>
        <taxon>Bacillota</taxon>
        <taxon>Bacilli</taxon>
        <taxon>Lactobacillales</taxon>
        <taxon>Enterococcaceae</taxon>
        <taxon>Vagococcus</taxon>
    </lineage>
</organism>
<dbReference type="InterPro" id="IPR004701">
    <property type="entry name" value="PTS_EIIA_man-typ"/>
</dbReference>
<dbReference type="InterPro" id="IPR027417">
    <property type="entry name" value="P-loop_NTPase"/>
</dbReference>
<gene>
    <name evidence="7" type="ORF">CBF37_00910</name>
</gene>
<dbReference type="PROSITE" id="PS51372">
    <property type="entry name" value="PRD_2"/>
    <property type="match status" value="1"/>
</dbReference>
<dbReference type="CDD" id="cd00009">
    <property type="entry name" value="AAA"/>
    <property type="match status" value="1"/>
</dbReference>
<evidence type="ECO:0000313" key="7">
    <source>
        <dbReference type="EMBL" id="RSU00602.1"/>
    </source>
</evidence>
<evidence type="ECO:0000259" key="5">
    <source>
        <dbReference type="PROSITE" id="PS51096"/>
    </source>
</evidence>